<name>A0A4Q0M5N7_9SPHI</name>
<organism evidence="3 4">
    <name type="scientific">Arcticibacter tournemirensis</name>
    <dbReference type="NCBI Taxonomy" id="699437"/>
    <lineage>
        <taxon>Bacteria</taxon>
        <taxon>Pseudomonadati</taxon>
        <taxon>Bacteroidota</taxon>
        <taxon>Sphingobacteriia</taxon>
        <taxon>Sphingobacteriales</taxon>
        <taxon>Sphingobacteriaceae</taxon>
        <taxon>Arcticibacter</taxon>
    </lineage>
</organism>
<dbReference type="Gene3D" id="3.40.50.300">
    <property type="entry name" value="P-loop containing nucleotide triphosphate hydrolases"/>
    <property type="match status" value="2"/>
</dbReference>
<dbReference type="Proteomes" id="UP000290848">
    <property type="component" value="Unassembled WGS sequence"/>
</dbReference>
<reference evidence="3 4" key="1">
    <citation type="submission" date="2018-12" db="EMBL/GenBank/DDBJ databases">
        <title>The Draft Genome Sequence of the Soil Bacterium Pedobacter tournemirensis R1.</title>
        <authorList>
            <person name="He J."/>
        </authorList>
    </citation>
    <scope>NUCLEOTIDE SEQUENCE [LARGE SCALE GENOMIC DNA]</scope>
    <source>
        <strain evidence="3 4">R1</strain>
    </source>
</reference>
<evidence type="ECO:0000256" key="1">
    <source>
        <dbReference type="SAM" id="Coils"/>
    </source>
</evidence>
<dbReference type="Pfam" id="PF13166">
    <property type="entry name" value="AAA_13"/>
    <property type="match status" value="1"/>
</dbReference>
<keyword evidence="1" id="KW-0175">Coiled coil</keyword>
<dbReference type="AlphaFoldDB" id="A0A4Q0M5N7"/>
<evidence type="ECO:0000313" key="4">
    <source>
        <dbReference type="Proteomes" id="UP000290848"/>
    </source>
</evidence>
<accession>A0A4Q0M5N7</accession>
<sequence length="742" mass="85862">MLESITLKNVATYDSTGVQINNLKKINFIYGANGCGKTTISKLVYNPSDNDYANCRLGWKGQLPVKVLVYDKDFRDRNFGKGKMDGVFTLGQATKEEVEAIEKMQLELEDIKDRGIEKKKTLDIQEKTKQDHENKFKEIVWLEIYKENENEFKEAFRGFLKKDAFRDKILDEFKYNNKPILTLEELKEKAHTIFGEPPVTLPVVSVIEFSRLLEIEPNKIWKKKIIGKADVQIAGLIQKLNLNDWVNEGRSYMQEGETCPFCQQQTITEKFKKQLEDYFDKSFTQDTAAVKTLSDEYNYVYQNIQNLLEQIELKEKSNPNSKLNIESFSALLKTLTSQFVTNKELINNKVKEPSRSIELVSTKDQLEAIGQLINDCNTEIKAHNAIVNDYTSQRNDLVKSIWKYLVEGRRTTIDAFIAKSDGLEKGIQALKKQHTELRDKYSELYKKIKEANKNVTSVQPSIDVINHILKTYGFLNFEIVPSKTEANQYQIQRQDGSIAESTLSEGEATFITFLYYLQQAKGSTKEDSITEERILVIDDPVSSLDSNVLFVVSSLIKEIIKTIKRNIGSIKQLILLTHNVYFHKEVSFIDGRTSKNGDTHFWILRKKNNTSSIQPFEKENPIQSSYELLWKELSNSSNNSGITIQNIMRRIIENYFKILGRYADDDLIKSFDNHQEQEICRSLVCWINDGSHGLLDDLYVEQQDATIERYFEVFKQIFVKTGHEEHYKMMHMEQSVKTVINN</sequence>
<dbReference type="EMBL" id="RXOC01000013">
    <property type="protein sequence ID" value="RXF67966.1"/>
    <property type="molecule type" value="Genomic_DNA"/>
</dbReference>
<dbReference type="InterPro" id="IPR026866">
    <property type="entry name" value="CR006_AAA"/>
</dbReference>
<dbReference type="InterPro" id="IPR027417">
    <property type="entry name" value="P-loop_NTPase"/>
</dbReference>
<comment type="caution">
    <text evidence="3">The sequence shown here is derived from an EMBL/GenBank/DDBJ whole genome shotgun (WGS) entry which is preliminary data.</text>
</comment>
<proteinExistence type="predicted"/>
<evidence type="ECO:0000259" key="2">
    <source>
        <dbReference type="Pfam" id="PF13166"/>
    </source>
</evidence>
<feature type="coiled-coil region" evidence="1">
    <location>
        <begin position="420"/>
        <end position="454"/>
    </location>
</feature>
<dbReference type="RefSeq" id="WP_128770654.1">
    <property type="nucleotide sequence ID" value="NZ_RXOC01000013.1"/>
</dbReference>
<dbReference type="SUPFAM" id="SSF52540">
    <property type="entry name" value="P-loop containing nucleoside triphosphate hydrolases"/>
    <property type="match status" value="1"/>
</dbReference>
<gene>
    <name evidence="3" type="ORF">EKH83_16945</name>
</gene>
<feature type="domain" description="Protein CR006 P-loop" evidence="2">
    <location>
        <begin position="9"/>
        <end position="718"/>
    </location>
</feature>
<protein>
    <recommendedName>
        <fullName evidence="2">Protein CR006 P-loop domain-containing protein</fullName>
    </recommendedName>
</protein>
<evidence type="ECO:0000313" key="3">
    <source>
        <dbReference type="EMBL" id="RXF67966.1"/>
    </source>
</evidence>